<evidence type="ECO:0000259" key="20">
    <source>
        <dbReference type="Pfam" id="PF16212"/>
    </source>
</evidence>
<keyword evidence="11 18" id="KW-1133">Transmembrane helix</keyword>
<keyword evidence="22" id="KW-1185">Reference proteome</keyword>
<dbReference type="NCBIfam" id="TIGR01652">
    <property type="entry name" value="ATPase-Plipid"/>
    <property type="match status" value="1"/>
</dbReference>
<evidence type="ECO:0000256" key="11">
    <source>
        <dbReference type="ARBA" id="ARBA00022989"/>
    </source>
</evidence>
<reference evidence="21 22" key="1">
    <citation type="submission" date="2014-06" db="EMBL/GenBank/DDBJ databases">
        <authorList>
            <person name="Swart Estienne"/>
        </authorList>
    </citation>
    <scope>NUCLEOTIDE SEQUENCE [LARGE SCALE GENOMIC DNA]</scope>
    <source>
        <strain evidence="21 22">130c</strain>
    </source>
</reference>
<evidence type="ECO:0000256" key="13">
    <source>
        <dbReference type="ARBA" id="ARBA00023136"/>
    </source>
</evidence>
<dbReference type="EC" id="7.6.2.1" evidence="18"/>
<feature type="transmembrane region" description="Helical" evidence="18">
    <location>
        <begin position="978"/>
        <end position="995"/>
    </location>
</feature>
<dbReference type="InterPro" id="IPR044492">
    <property type="entry name" value="P_typ_ATPase_HD_dom"/>
</dbReference>
<dbReference type="SUPFAM" id="SSF81665">
    <property type="entry name" value="Calcium ATPase, transmembrane domain M"/>
    <property type="match status" value="1"/>
</dbReference>
<feature type="binding site" evidence="16">
    <location>
        <position position="355"/>
    </location>
    <ligand>
        <name>ATP</name>
        <dbReference type="ChEBI" id="CHEBI:30616"/>
    </ligand>
</feature>
<evidence type="ECO:0000256" key="15">
    <source>
        <dbReference type="PIRSR" id="PIRSR606539-1"/>
    </source>
</evidence>
<dbReference type="OMA" id="XVYFIAT"/>
<dbReference type="InterPro" id="IPR023298">
    <property type="entry name" value="ATPase_P-typ_TM_dom_sf"/>
</dbReference>
<feature type="binding site" evidence="17">
    <location>
        <position position="774"/>
    </location>
    <ligand>
        <name>Mg(2+)</name>
        <dbReference type="ChEBI" id="CHEBI:18420"/>
    </ligand>
</feature>
<feature type="binding site" evidence="17">
    <location>
        <position position="770"/>
    </location>
    <ligand>
        <name>Mg(2+)</name>
        <dbReference type="ChEBI" id="CHEBI:18420"/>
    </ligand>
</feature>
<evidence type="ECO:0000256" key="4">
    <source>
        <dbReference type="ARBA" id="ARBA00022448"/>
    </source>
</evidence>
<dbReference type="GO" id="GO:0140326">
    <property type="term" value="F:ATPase-coupled intramembrane lipid transporter activity"/>
    <property type="evidence" value="ECO:0007669"/>
    <property type="project" value="UniProtKB-EC"/>
</dbReference>
<dbReference type="GO" id="GO:0045332">
    <property type="term" value="P:phospholipid translocation"/>
    <property type="evidence" value="ECO:0007669"/>
    <property type="project" value="TreeGrafter"/>
</dbReference>
<dbReference type="SFLD" id="SFLDG00002">
    <property type="entry name" value="C1.7:_P-type_atpase_like"/>
    <property type="match status" value="1"/>
</dbReference>
<feature type="binding site" evidence="16">
    <location>
        <position position="661"/>
    </location>
    <ligand>
        <name>ATP</name>
        <dbReference type="ChEBI" id="CHEBI:30616"/>
    </ligand>
</feature>
<feature type="binding site" evidence="16">
    <location>
        <position position="357"/>
    </location>
    <ligand>
        <name>ATP</name>
        <dbReference type="ChEBI" id="CHEBI:30616"/>
    </ligand>
</feature>
<dbReference type="PROSITE" id="PS00154">
    <property type="entry name" value="ATPASE_E1_E2"/>
    <property type="match status" value="1"/>
</dbReference>
<name>A0A077ZZM5_STYLE</name>
<feature type="binding site" evidence="17">
    <location>
        <position position="357"/>
    </location>
    <ligand>
        <name>Mg(2+)</name>
        <dbReference type="ChEBI" id="CHEBI:18420"/>
    </ligand>
</feature>
<dbReference type="FunCoup" id="A0A077ZZM5">
    <property type="interactions" value="101"/>
</dbReference>
<comment type="catalytic activity">
    <reaction evidence="14 18">
        <text>ATP + H2O + phospholipidSide 1 = ADP + phosphate + phospholipidSide 2.</text>
        <dbReference type="EC" id="7.6.2.1"/>
    </reaction>
</comment>
<feature type="domain" description="P-type ATPase C-terminal" evidence="20">
    <location>
        <begin position="797"/>
        <end position="1029"/>
    </location>
</feature>
<dbReference type="AlphaFoldDB" id="A0A077ZZM5"/>
<keyword evidence="13 18" id="KW-0472">Membrane</keyword>
<keyword evidence="8 16" id="KW-0067">ATP-binding</keyword>
<dbReference type="PANTHER" id="PTHR24092:SF5">
    <property type="entry name" value="PHOSPHOLIPID-TRANSPORTING ATPASE"/>
    <property type="match status" value="1"/>
</dbReference>
<evidence type="ECO:0000256" key="8">
    <source>
        <dbReference type="ARBA" id="ARBA00022840"/>
    </source>
</evidence>
<keyword evidence="6 17" id="KW-0479">Metal-binding</keyword>
<evidence type="ECO:0000256" key="1">
    <source>
        <dbReference type="ARBA" id="ARBA00001946"/>
    </source>
</evidence>
<dbReference type="Pfam" id="PF16209">
    <property type="entry name" value="PhoLip_ATPase_N"/>
    <property type="match status" value="1"/>
</dbReference>
<feature type="binding site" evidence="16">
    <location>
        <position position="579"/>
    </location>
    <ligand>
        <name>ATP</name>
        <dbReference type="ChEBI" id="CHEBI:30616"/>
    </ligand>
</feature>
<comment type="similarity">
    <text evidence="3 18">Belongs to the cation transport ATPase (P-type) (TC 3.A.3) family. Type IV subfamily.</text>
</comment>
<evidence type="ECO:0000256" key="2">
    <source>
        <dbReference type="ARBA" id="ARBA00004127"/>
    </source>
</evidence>
<evidence type="ECO:0000256" key="17">
    <source>
        <dbReference type="PIRSR" id="PIRSR606539-3"/>
    </source>
</evidence>
<feature type="active site" description="4-aspartylphosphate intermediate" evidence="15">
    <location>
        <position position="355"/>
    </location>
</feature>
<feature type="transmembrane region" description="Helical" evidence="18">
    <location>
        <begin position="1007"/>
        <end position="1025"/>
    </location>
</feature>
<sequence>MMKIGTLWMNGVSEPRYFSPNKINNQKYSILTFIPVVLYHEFKFFFNLFFLMIALSQLVPFLRVGFLFTYLAPLMFVLFITMCKEAFDDYQRHRRDKEMNLKKHEILTKNGFKQINSMDLKVGQIVKVHQNERVPADLILLYTTERTGSIFIRTDQLDGETDWKLRKAVPITQKISPPETIVFFNGFIKALPPDDQIYDFKGYLKDEVSEQIEPLSLENTLWQNTVLASSGFILGMVVYAGKETRAQMNSKMPRSKIGLLDSEINFLSKVLFVLMLLIAAIIIVLDGFVGSWYFKYFRFVLLLASIIPISLRVNLDLAKIYYSYGISHDSTIDGTIARNSTIPEELGRIQFLLSDKTGTLTQNDMIFKKIAMEHASFTEETLKDMQELLRQSCRDSSGPCGDLEQSFQNDHEQMYPSINNSIRIKNLKKKVQPDSNRKKRREQHYIVRDLILALSLCHNVTPTYPDEQNPTKKEFQASSPDEVALVKFADSLEMNLVSREEQYIKIMNPNQDYEEYDILANFPFSSESKRMGIIVRHRKSSKIMFYLKGAETVMEKKVRPNQRASLVESCENLAMEGLRTLVISQKLMSDKQYEDFDKKYKRARASLSDREQLTTQAIESIEEEMDYLGVTGVEDKLQDDVMRTIETLRSAGIQVWMLTGDKIETAKCIAISAGLQGKRQRVYEMKDMTQASNVMLALNELERKINDSMLIIDGTTLSVVLSRPNVEEKFFEVAKNAPSVCICRCSPTQKAIVAKKIQFYTKRRIACVGDGGNDVGMIQVADVGIGIVGKEGMQASLAADFSILQFKNLTHLILWHGRLSYKRSAVLAQFVIHRGLIISIIQAVFSIIFYFVSIPIYNGYLMMGYTTIYTSLPVFALVLDEDVDLKAVMSFPPLYKSLQKGRSLNFKTFLIWVWKSIYQVTLFHLQCYLQGCVIMLLSIILFHDSFVNIVSITFSSLIFIEILNVFTEVNRVKKKMIMSVLITIFCYVSSIVFFRNYFDVSALTTDFLLKVIVITAICWLPLHLLKKIIEKISPSEESKVKNS</sequence>
<dbReference type="Gene3D" id="3.40.50.1000">
    <property type="entry name" value="HAD superfamily/HAD-like"/>
    <property type="match status" value="1"/>
</dbReference>
<protein>
    <recommendedName>
        <fullName evidence="18">Phospholipid-transporting ATPase</fullName>
        <ecNumber evidence="18">7.6.2.1</ecNumber>
    </recommendedName>
</protein>
<dbReference type="Proteomes" id="UP000039865">
    <property type="component" value="Unassembled WGS sequence"/>
</dbReference>
<evidence type="ECO:0000256" key="10">
    <source>
        <dbReference type="ARBA" id="ARBA00022967"/>
    </source>
</evidence>
<dbReference type="InterPro" id="IPR032630">
    <property type="entry name" value="P_typ_ATPase_c"/>
</dbReference>
<feature type="binding site" evidence="16">
    <location>
        <position position="482"/>
    </location>
    <ligand>
        <name>ATP</name>
        <dbReference type="ChEBI" id="CHEBI:30616"/>
    </ligand>
</feature>
<dbReference type="InterPro" id="IPR008250">
    <property type="entry name" value="ATPase_P-typ_transduc_dom_A_sf"/>
</dbReference>
<dbReference type="SUPFAM" id="SSF81653">
    <property type="entry name" value="Calcium ATPase, transduction domain A"/>
    <property type="match status" value="1"/>
</dbReference>
<evidence type="ECO:0000256" key="18">
    <source>
        <dbReference type="RuleBase" id="RU362033"/>
    </source>
</evidence>
<accession>A0A077ZZM5</accession>
<dbReference type="GO" id="GO:0000287">
    <property type="term" value="F:magnesium ion binding"/>
    <property type="evidence" value="ECO:0007669"/>
    <property type="project" value="UniProtKB-UniRule"/>
</dbReference>
<dbReference type="GO" id="GO:0005886">
    <property type="term" value="C:plasma membrane"/>
    <property type="evidence" value="ECO:0007669"/>
    <property type="project" value="TreeGrafter"/>
</dbReference>
<feature type="binding site" evidence="16">
    <location>
        <position position="774"/>
    </location>
    <ligand>
        <name>ATP</name>
        <dbReference type="ChEBI" id="CHEBI:30616"/>
    </ligand>
</feature>
<keyword evidence="10 18" id="KW-1278">Translocase</keyword>
<feature type="binding site" evidence="16">
    <location>
        <position position="773"/>
    </location>
    <ligand>
        <name>ATP</name>
        <dbReference type="ChEBI" id="CHEBI:30616"/>
    </ligand>
</feature>
<dbReference type="Pfam" id="PF13246">
    <property type="entry name" value="Cation_ATPase"/>
    <property type="match status" value="1"/>
</dbReference>
<evidence type="ECO:0000259" key="19">
    <source>
        <dbReference type="Pfam" id="PF16209"/>
    </source>
</evidence>
<feature type="binding site" evidence="16">
    <location>
        <position position="356"/>
    </location>
    <ligand>
        <name>ATP</name>
        <dbReference type="ChEBI" id="CHEBI:30616"/>
    </ligand>
</feature>
<dbReference type="Gene3D" id="2.70.150.10">
    <property type="entry name" value="Calcium-transporting ATPase, cytoplasmic transduction domain A"/>
    <property type="match status" value="1"/>
</dbReference>
<evidence type="ECO:0000256" key="16">
    <source>
        <dbReference type="PIRSR" id="PIRSR606539-2"/>
    </source>
</evidence>
<feature type="binding site" evidence="16">
    <location>
        <position position="750"/>
    </location>
    <ligand>
        <name>ATP</name>
        <dbReference type="ChEBI" id="CHEBI:30616"/>
    </ligand>
</feature>
<dbReference type="SUPFAM" id="SSF81660">
    <property type="entry name" value="Metal cation-transporting ATPase, ATP-binding domain N"/>
    <property type="match status" value="1"/>
</dbReference>
<dbReference type="InterPro" id="IPR036412">
    <property type="entry name" value="HAD-like_sf"/>
</dbReference>
<evidence type="ECO:0000256" key="3">
    <source>
        <dbReference type="ARBA" id="ARBA00008109"/>
    </source>
</evidence>
<dbReference type="Pfam" id="PF16212">
    <property type="entry name" value="PhoLip_ATPase_C"/>
    <property type="match status" value="1"/>
</dbReference>
<comment type="cofactor">
    <cofactor evidence="1 17">
        <name>Mg(2+)</name>
        <dbReference type="ChEBI" id="CHEBI:18420"/>
    </cofactor>
</comment>
<dbReference type="GO" id="GO:0005768">
    <property type="term" value="C:endosome"/>
    <property type="evidence" value="ECO:0007669"/>
    <property type="project" value="TreeGrafter"/>
</dbReference>
<dbReference type="InterPro" id="IPR023299">
    <property type="entry name" value="ATPase_P-typ_cyto_dom_N"/>
</dbReference>
<feature type="transmembrane region" description="Helical" evidence="18">
    <location>
        <begin position="270"/>
        <end position="290"/>
    </location>
</feature>
<feature type="binding site" evidence="16">
    <location>
        <position position="524"/>
    </location>
    <ligand>
        <name>ATP</name>
        <dbReference type="ChEBI" id="CHEBI:30616"/>
    </ligand>
</feature>
<dbReference type="SUPFAM" id="SSF56784">
    <property type="entry name" value="HAD-like"/>
    <property type="match status" value="1"/>
</dbReference>
<evidence type="ECO:0000256" key="7">
    <source>
        <dbReference type="ARBA" id="ARBA00022741"/>
    </source>
</evidence>
<dbReference type="GO" id="GO:0006897">
    <property type="term" value="P:endocytosis"/>
    <property type="evidence" value="ECO:0007669"/>
    <property type="project" value="TreeGrafter"/>
</dbReference>
<dbReference type="Gene3D" id="3.40.1110.10">
    <property type="entry name" value="Calcium-transporting ATPase, cytoplasmic domain N"/>
    <property type="match status" value="1"/>
</dbReference>
<keyword evidence="4" id="KW-0813">Transport</keyword>
<dbReference type="OrthoDB" id="377733at2759"/>
<feature type="domain" description="P-type ATPase N-terminal" evidence="19">
    <location>
        <begin position="16"/>
        <end position="67"/>
    </location>
</feature>
<keyword evidence="5 18" id="KW-0812">Transmembrane</keyword>
<dbReference type="GO" id="GO:0016887">
    <property type="term" value="F:ATP hydrolysis activity"/>
    <property type="evidence" value="ECO:0007669"/>
    <property type="project" value="InterPro"/>
</dbReference>
<comment type="subcellular location">
    <subcellularLocation>
        <location evidence="2">Endomembrane system</location>
        <topology evidence="2">Multi-pass membrane protein</topology>
    </subcellularLocation>
    <subcellularLocation>
        <location evidence="18">Membrane</location>
        <topology evidence="18">Multi-pass membrane protein</topology>
    </subcellularLocation>
</comment>
<dbReference type="InterPro" id="IPR023214">
    <property type="entry name" value="HAD_sf"/>
</dbReference>
<dbReference type="EMBL" id="CCKQ01003921">
    <property type="protein sequence ID" value="CDW75062.1"/>
    <property type="molecule type" value="Genomic_DNA"/>
</dbReference>
<evidence type="ECO:0000313" key="22">
    <source>
        <dbReference type="Proteomes" id="UP000039865"/>
    </source>
</evidence>
<dbReference type="InterPro" id="IPR006539">
    <property type="entry name" value="P-type_ATPase_IV"/>
</dbReference>
<feature type="transmembrane region" description="Helical" evidence="18">
    <location>
        <begin position="917"/>
        <end position="940"/>
    </location>
</feature>
<dbReference type="NCBIfam" id="TIGR01494">
    <property type="entry name" value="ATPase_P-type"/>
    <property type="match status" value="2"/>
</dbReference>
<dbReference type="FunFam" id="3.40.50.1000:FF:000009">
    <property type="entry name" value="Phospholipid-transporting ATPase"/>
    <property type="match status" value="1"/>
</dbReference>
<evidence type="ECO:0000313" key="21">
    <source>
        <dbReference type="EMBL" id="CDW75062.1"/>
    </source>
</evidence>
<feature type="transmembrane region" description="Helical" evidence="18">
    <location>
        <begin position="831"/>
        <end position="853"/>
    </location>
</feature>
<evidence type="ECO:0000256" key="14">
    <source>
        <dbReference type="ARBA" id="ARBA00034036"/>
    </source>
</evidence>
<dbReference type="PRINTS" id="PR00119">
    <property type="entry name" value="CATATPASE"/>
</dbReference>
<evidence type="ECO:0000256" key="5">
    <source>
        <dbReference type="ARBA" id="ARBA00022692"/>
    </source>
</evidence>
<dbReference type="GO" id="GO:0006890">
    <property type="term" value="P:retrograde vesicle-mediated transport, Golgi to endoplasmic reticulum"/>
    <property type="evidence" value="ECO:0007669"/>
    <property type="project" value="TreeGrafter"/>
</dbReference>
<evidence type="ECO:0000256" key="12">
    <source>
        <dbReference type="ARBA" id="ARBA00023055"/>
    </source>
</evidence>
<dbReference type="GO" id="GO:0005524">
    <property type="term" value="F:ATP binding"/>
    <property type="evidence" value="ECO:0007669"/>
    <property type="project" value="UniProtKB-UniRule"/>
</dbReference>
<feature type="transmembrane region" description="Helical" evidence="18">
    <location>
        <begin position="859"/>
        <end position="879"/>
    </location>
</feature>
<dbReference type="SFLD" id="SFLDF00027">
    <property type="entry name" value="p-type_atpase"/>
    <property type="match status" value="1"/>
</dbReference>
<dbReference type="InterPro" id="IPR032631">
    <property type="entry name" value="P-type_ATPase_N"/>
</dbReference>
<evidence type="ECO:0000256" key="6">
    <source>
        <dbReference type="ARBA" id="ARBA00022723"/>
    </source>
</evidence>
<dbReference type="InterPro" id="IPR018303">
    <property type="entry name" value="ATPase_P-typ_P_site"/>
</dbReference>
<organism evidence="21 22">
    <name type="scientific">Stylonychia lemnae</name>
    <name type="common">Ciliate</name>
    <dbReference type="NCBI Taxonomy" id="5949"/>
    <lineage>
        <taxon>Eukaryota</taxon>
        <taxon>Sar</taxon>
        <taxon>Alveolata</taxon>
        <taxon>Ciliophora</taxon>
        <taxon>Intramacronucleata</taxon>
        <taxon>Spirotrichea</taxon>
        <taxon>Stichotrichia</taxon>
        <taxon>Sporadotrichida</taxon>
        <taxon>Oxytrichidae</taxon>
        <taxon>Stylonychinae</taxon>
        <taxon>Stylonychia</taxon>
    </lineage>
</organism>
<dbReference type="GO" id="GO:0005802">
    <property type="term" value="C:trans-Golgi network"/>
    <property type="evidence" value="ECO:0007669"/>
    <property type="project" value="TreeGrafter"/>
</dbReference>
<feature type="binding site" evidence="16">
    <location>
        <position position="660"/>
    </location>
    <ligand>
        <name>ATP</name>
        <dbReference type="ChEBI" id="CHEBI:30616"/>
    </ligand>
</feature>
<dbReference type="SFLD" id="SFLDS00003">
    <property type="entry name" value="Haloacid_Dehalogenase"/>
    <property type="match status" value="1"/>
</dbReference>
<proteinExistence type="inferred from homology"/>
<feature type="binding site" evidence="16">
    <location>
        <position position="659"/>
    </location>
    <ligand>
        <name>ATP</name>
        <dbReference type="ChEBI" id="CHEBI:30616"/>
    </ligand>
</feature>
<keyword evidence="12" id="KW-0445">Lipid transport</keyword>
<dbReference type="InParanoid" id="A0A077ZZM5"/>
<feature type="transmembrane region" description="Helical" evidence="18">
    <location>
        <begin position="296"/>
        <end position="315"/>
    </location>
</feature>
<gene>
    <name evidence="21" type="primary">Contig8124.g8661</name>
    <name evidence="21" type="ORF">STYLEM_4048</name>
</gene>
<feature type="binding site" evidence="16">
    <location>
        <position position="548"/>
    </location>
    <ligand>
        <name>ATP</name>
        <dbReference type="ChEBI" id="CHEBI:30616"/>
    </ligand>
</feature>
<keyword evidence="7 16" id="KW-0547">Nucleotide-binding</keyword>
<feature type="binding site" evidence="16">
    <location>
        <position position="744"/>
    </location>
    <ligand>
        <name>ATP</name>
        <dbReference type="ChEBI" id="CHEBI:30616"/>
    </ligand>
</feature>
<feature type="transmembrane region" description="Helical" evidence="18">
    <location>
        <begin position="946"/>
        <end position="966"/>
    </location>
</feature>
<feature type="binding site" evidence="17">
    <location>
        <position position="355"/>
    </location>
    <ligand>
        <name>Mg(2+)</name>
        <dbReference type="ChEBI" id="CHEBI:18420"/>
    </ligand>
</feature>
<dbReference type="PANTHER" id="PTHR24092">
    <property type="entry name" value="PROBABLE PHOSPHOLIPID-TRANSPORTING ATPASE"/>
    <property type="match status" value="1"/>
</dbReference>
<dbReference type="InterPro" id="IPR001757">
    <property type="entry name" value="P_typ_ATPase"/>
</dbReference>
<feature type="transmembrane region" description="Helical" evidence="18">
    <location>
        <begin position="68"/>
        <end position="87"/>
    </location>
</feature>
<keyword evidence="9 17" id="KW-0460">Magnesium</keyword>
<evidence type="ECO:0000256" key="9">
    <source>
        <dbReference type="ARBA" id="ARBA00022842"/>
    </source>
</evidence>